<evidence type="ECO:0000313" key="8">
    <source>
        <dbReference type="Proteomes" id="UP000235392"/>
    </source>
</evidence>
<evidence type="ECO:0000256" key="1">
    <source>
        <dbReference type="SAM" id="MobiDB-lite"/>
    </source>
</evidence>
<feature type="domain" description="DUF7719" evidence="3">
    <location>
        <begin position="191"/>
        <end position="258"/>
    </location>
</feature>
<keyword evidence="2" id="KW-0472">Membrane</keyword>
<evidence type="ECO:0000313" key="5">
    <source>
        <dbReference type="EMBL" id="PLW39789.1"/>
    </source>
</evidence>
<accession>A0A2N5VJA5</accession>
<proteinExistence type="predicted"/>
<keyword evidence="7" id="KW-1185">Reference proteome</keyword>
<dbReference type="AlphaFoldDB" id="A0A2N5VJA5"/>
<feature type="region of interest" description="Disordered" evidence="1">
    <location>
        <begin position="1"/>
        <end position="31"/>
    </location>
</feature>
<dbReference type="InterPro" id="IPR056136">
    <property type="entry name" value="DUF7719"/>
</dbReference>
<feature type="region of interest" description="Disordered" evidence="1">
    <location>
        <begin position="87"/>
        <end position="117"/>
    </location>
</feature>
<keyword evidence="2" id="KW-0812">Transmembrane</keyword>
<dbReference type="Pfam" id="PF24841">
    <property type="entry name" value="DUF7719"/>
    <property type="match status" value="1"/>
</dbReference>
<evidence type="ECO:0000256" key="2">
    <source>
        <dbReference type="SAM" id="Phobius"/>
    </source>
</evidence>
<evidence type="ECO:0000313" key="4">
    <source>
        <dbReference type="EMBL" id="PLW20357.1"/>
    </source>
</evidence>
<evidence type="ECO:0000259" key="3">
    <source>
        <dbReference type="Pfam" id="PF24841"/>
    </source>
</evidence>
<feature type="transmembrane region" description="Helical" evidence="2">
    <location>
        <begin position="188"/>
        <end position="207"/>
    </location>
</feature>
<feature type="transmembrane region" description="Helical" evidence="2">
    <location>
        <begin position="133"/>
        <end position="152"/>
    </location>
</feature>
<dbReference type="Proteomes" id="UP000235388">
    <property type="component" value="Unassembled WGS sequence"/>
</dbReference>
<reference evidence="7 8" key="1">
    <citation type="submission" date="2017-11" db="EMBL/GenBank/DDBJ databases">
        <title>De novo assembly and phasing of dikaryotic genomes from two isolates of Puccinia coronata f. sp. avenae, the causal agent of oat crown rust.</title>
        <authorList>
            <person name="Miller M.E."/>
            <person name="Zhang Y."/>
            <person name="Omidvar V."/>
            <person name="Sperschneider J."/>
            <person name="Schwessinger B."/>
            <person name="Raley C."/>
            <person name="Palmer J.M."/>
            <person name="Garnica D."/>
            <person name="Upadhyaya N."/>
            <person name="Rathjen J."/>
            <person name="Taylor J.M."/>
            <person name="Park R.F."/>
            <person name="Dodds P.N."/>
            <person name="Hirsch C.D."/>
            <person name="Kianian S.F."/>
            <person name="Figueroa M."/>
        </authorList>
    </citation>
    <scope>NUCLEOTIDE SEQUENCE [LARGE SCALE GENOMIC DNA]</scope>
    <source>
        <strain evidence="6">12NC29</strain>
        <strain evidence="4">12SD80</strain>
    </source>
</reference>
<dbReference type="PANTHER" id="PTHR37846">
    <property type="entry name" value="YALI0B21296P"/>
    <property type="match status" value="1"/>
</dbReference>
<dbReference type="EMBL" id="PGCI01000110">
    <property type="protein sequence ID" value="PLW39789.1"/>
    <property type="molecule type" value="Genomic_DNA"/>
</dbReference>
<sequence>MARAGQEGSKTEGSCSSQEGARGTLELTPEAQMRIIEQTGILERIPMRRPASGAAAAAAAAAAAQAPPPLVQFSTHELHAFAESLSQAAPPAEPKHPISHSTAPHHDHHPTSPSPQDPLDTLPIWVDRAFDTFLWSVPFTTVFVCLDVAIHAQYGQPMTVRSELGRVANVYPSAVFVVHYTLHYGEQLLAKLLLFGLSAVGGSYMVYIMNRLSYLLVMRRVPPLGALWIFAVVRMQLSHALFSLLLVALWAWVMDLSIYV</sequence>
<dbReference type="EMBL" id="PGCI01000700">
    <property type="protein sequence ID" value="PLW20357.1"/>
    <property type="molecule type" value="Genomic_DNA"/>
</dbReference>
<comment type="caution">
    <text evidence="6">The sequence shown here is derived from an EMBL/GenBank/DDBJ whole genome shotgun (WGS) entry which is preliminary data.</text>
</comment>
<protein>
    <recommendedName>
        <fullName evidence="3">DUF7719 domain-containing protein</fullName>
    </recommendedName>
</protein>
<feature type="transmembrane region" description="Helical" evidence="2">
    <location>
        <begin position="227"/>
        <end position="253"/>
    </location>
</feature>
<name>A0A2N5VJA5_9BASI</name>
<dbReference type="STRING" id="200324.A0A2N5VJA5"/>
<keyword evidence="2" id="KW-1133">Transmembrane helix</keyword>
<dbReference type="EMBL" id="PGCJ01000092">
    <property type="protein sequence ID" value="PLW50069.1"/>
    <property type="molecule type" value="Genomic_DNA"/>
</dbReference>
<gene>
    <name evidence="6" type="ORF">PCANC_08175</name>
    <name evidence="5" type="ORF">PCASD_10721</name>
    <name evidence="4" type="ORF">PCASD_21943</name>
</gene>
<evidence type="ECO:0000313" key="6">
    <source>
        <dbReference type="EMBL" id="PLW50069.1"/>
    </source>
</evidence>
<dbReference type="PANTHER" id="PTHR37846:SF1">
    <property type="entry name" value="DEACETYLASE-LIKE PROTEIN"/>
    <property type="match status" value="1"/>
</dbReference>
<dbReference type="OrthoDB" id="5597489at2759"/>
<organism evidence="6 7">
    <name type="scientific">Puccinia coronata f. sp. avenae</name>
    <dbReference type="NCBI Taxonomy" id="200324"/>
    <lineage>
        <taxon>Eukaryota</taxon>
        <taxon>Fungi</taxon>
        <taxon>Dikarya</taxon>
        <taxon>Basidiomycota</taxon>
        <taxon>Pucciniomycotina</taxon>
        <taxon>Pucciniomycetes</taxon>
        <taxon>Pucciniales</taxon>
        <taxon>Pucciniaceae</taxon>
        <taxon>Puccinia</taxon>
    </lineage>
</organism>
<dbReference type="Proteomes" id="UP000235392">
    <property type="component" value="Unassembled WGS sequence"/>
</dbReference>
<evidence type="ECO:0000313" key="7">
    <source>
        <dbReference type="Proteomes" id="UP000235388"/>
    </source>
</evidence>